<dbReference type="AlphaFoldDB" id="A0A482VBX8"/>
<evidence type="ECO:0000256" key="4">
    <source>
        <dbReference type="ARBA" id="ARBA00022989"/>
    </source>
</evidence>
<evidence type="ECO:0000256" key="2">
    <source>
        <dbReference type="ARBA" id="ARBA00022475"/>
    </source>
</evidence>
<dbReference type="PANTHER" id="PTHR21143">
    <property type="entry name" value="INVERTEBRATE GUSTATORY RECEPTOR"/>
    <property type="match status" value="1"/>
</dbReference>
<dbReference type="Pfam" id="PF08395">
    <property type="entry name" value="7tm_7"/>
    <property type="match status" value="1"/>
</dbReference>
<sequence>MDLNIIKLIFKFGKFLALTPSSIEPATLSCFEKCYIFLTFSIYTVGVIVTLISRKIFYDQLTIIRLFLRLLLDIDLYFFNCYIALAPMLTKKRQWFKLFKYLPKIDASHLIFLVNVVFSFYVWLTKLNWNFFKLYLLEYFQMYSQFFYLVLGCIILQMLLSRYRHQTLLLRQQIQVGRIRLPSEFPRVLRKVQFNILMLKEVADIFCDIFGWVILFIIFFTTLKYLGYLDNVVKGENSHVPTDIGLRISISISQNATLVLFSIGILSFVLLCDEILKEFEAILELSYKVNVSLTEGLTGRESDEIQNFIDVVSHNHPQFTAARFFNIDRTTIFSILNSLTTFLLIIIQFNLNI</sequence>
<comment type="similarity">
    <text evidence="8">Belongs to the insect chemoreceptor superfamily. Gustatory receptor (GR) family.</text>
</comment>
<feature type="transmembrane region" description="Helical" evidence="8">
    <location>
        <begin position="107"/>
        <end position="125"/>
    </location>
</feature>
<feature type="transmembrane region" description="Helical" evidence="8">
    <location>
        <begin position="248"/>
        <end position="271"/>
    </location>
</feature>
<keyword evidence="2 8" id="KW-1003">Cell membrane</keyword>
<dbReference type="EMBL" id="QDEB01116048">
    <property type="protein sequence ID" value="RZB40777.1"/>
    <property type="molecule type" value="Genomic_DNA"/>
</dbReference>
<dbReference type="GO" id="GO:0030424">
    <property type="term" value="C:axon"/>
    <property type="evidence" value="ECO:0007669"/>
    <property type="project" value="TreeGrafter"/>
</dbReference>
<keyword evidence="5 8" id="KW-0472">Membrane</keyword>
<organism evidence="9 10">
    <name type="scientific">Asbolus verrucosus</name>
    <name type="common">Desert ironclad beetle</name>
    <dbReference type="NCBI Taxonomy" id="1661398"/>
    <lineage>
        <taxon>Eukaryota</taxon>
        <taxon>Metazoa</taxon>
        <taxon>Ecdysozoa</taxon>
        <taxon>Arthropoda</taxon>
        <taxon>Hexapoda</taxon>
        <taxon>Insecta</taxon>
        <taxon>Pterygota</taxon>
        <taxon>Neoptera</taxon>
        <taxon>Endopterygota</taxon>
        <taxon>Coleoptera</taxon>
        <taxon>Polyphaga</taxon>
        <taxon>Cucujiformia</taxon>
        <taxon>Tenebrionidae</taxon>
        <taxon>Pimeliinae</taxon>
        <taxon>Asbolus</taxon>
    </lineage>
</organism>
<name>A0A482VBX8_ASBVE</name>
<feature type="transmembrane region" description="Helical" evidence="8">
    <location>
        <begin position="205"/>
        <end position="228"/>
    </location>
</feature>
<feature type="transmembrane region" description="Helical" evidence="8">
    <location>
        <begin position="332"/>
        <end position="351"/>
    </location>
</feature>
<dbReference type="GO" id="GO:0043025">
    <property type="term" value="C:neuronal cell body"/>
    <property type="evidence" value="ECO:0007669"/>
    <property type="project" value="TreeGrafter"/>
</dbReference>
<feature type="transmembrane region" description="Helical" evidence="8">
    <location>
        <begin position="34"/>
        <end position="54"/>
    </location>
</feature>
<comment type="subcellular location">
    <subcellularLocation>
        <location evidence="1 8">Cell membrane</location>
        <topology evidence="1 8">Multi-pass membrane protein</topology>
    </subcellularLocation>
</comment>
<dbReference type="InterPro" id="IPR013604">
    <property type="entry name" value="7TM_chemorcpt"/>
</dbReference>
<dbReference type="GO" id="GO:0030425">
    <property type="term" value="C:dendrite"/>
    <property type="evidence" value="ECO:0007669"/>
    <property type="project" value="TreeGrafter"/>
</dbReference>
<protein>
    <recommendedName>
        <fullName evidence="8">Gustatory receptor</fullName>
    </recommendedName>
</protein>
<dbReference type="OrthoDB" id="6711906at2759"/>
<comment type="function">
    <text evidence="8">Gustatory receptor which mediates acceptance or avoidance behavior, depending on its substrates.</text>
</comment>
<dbReference type="GO" id="GO:0007635">
    <property type="term" value="P:chemosensory behavior"/>
    <property type="evidence" value="ECO:0007669"/>
    <property type="project" value="TreeGrafter"/>
</dbReference>
<keyword evidence="10" id="KW-1185">Reference proteome</keyword>
<keyword evidence="7 8" id="KW-0807">Transducer</keyword>
<proteinExistence type="inferred from homology"/>
<keyword evidence="4 8" id="KW-1133">Transmembrane helix</keyword>
<feature type="transmembrane region" description="Helical" evidence="8">
    <location>
        <begin position="66"/>
        <end position="86"/>
    </location>
</feature>
<dbReference type="GO" id="GO:0007165">
    <property type="term" value="P:signal transduction"/>
    <property type="evidence" value="ECO:0007669"/>
    <property type="project" value="UniProtKB-KW"/>
</dbReference>
<feature type="transmembrane region" description="Helical" evidence="8">
    <location>
        <begin position="145"/>
        <end position="163"/>
    </location>
</feature>
<keyword evidence="6 8" id="KW-0675">Receptor</keyword>
<reference evidence="9 10" key="1">
    <citation type="submission" date="2017-03" db="EMBL/GenBank/DDBJ databases">
        <title>Genome of the blue death feigning beetle - Asbolus verrucosus.</title>
        <authorList>
            <person name="Rider S.D."/>
        </authorList>
    </citation>
    <scope>NUCLEOTIDE SEQUENCE [LARGE SCALE GENOMIC DNA]</scope>
    <source>
        <strain evidence="9">Butters</strain>
        <tissue evidence="9">Head and leg muscle</tissue>
    </source>
</reference>
<dbReference type="GO" id="GO:0008049">
    <property type="term" value="P:male courtship behavior"/>
    <property type="evidence" value="ECO:0007669"/>
    <property type="project" value="TreeGrafter"/>
</dbReference>
<evidence type="ECO:0000313" key="10">
    <source>
        <dbReference type="Proteomes" id="UP000292052"/>
    </source>
</evidence>
<evidence type="ECO:0000256" key="8">
    <source>
        <dbReference type="RuleBase" id="RU363108"/>
    </source>
</evidence>
<accession>A0A482VBX8</accession>
<keyword evidence="3 8" id="KW-0812">Transmembrane</keyword>
<dbReference type="GO" id="GO:0005886">
    <property type="term" value="C:plasma membrane"/>
    <property type="evidence" value="ECO:0007669"/>
    <property type="project" value="UniProtKB-SubCell"/>
</dbReference>
<evidence type="ECO:0000313" key="9">
    <source>
        <dbReference type="EMBL" id="RZB40777.1"/>
    </source>
</evidence>
<dbReference type="PANTHER" id="PTHR21143:SF104">
    <property type="entry name" value="GUSTATORY RECEPTOR 8A-RELATED"/>
    <property type="match status" value="1"/>
</dbReference>
<dbReference type="GO" id="GO:0050909">
    <property type="term" value="P:sensory perception of taste"/>
    <property type="evidence" value="ECO:0007669"/>
    <property type="project" value="InterPro"/>
</dbReference>
<dbReference type="Proteomes" id="UP000292052">
    <property type="component" value="Unassembled WGS sequence"/>
</dbReference>
<evidence type="ECO:0000256" key="3">
    <source>
        <dbReference type="ARBA" id="ARBA00022692"/>
    </source>
</evidence>
<gene>
    <name evidence="9" type="ORF">BDFB_007762</name>
</gene>
<comment type="caution">
    <text evidence="9">The sequence shown here is derived from an EMBL/GenBank/DDBJ whole genome shotgun (WGS) entry which is preliminary data.</text>
</comment>
<evidence type="ECO:0000256" key="7">
    <source>
        <dbReference type="ARBA" id="ARBA00023224"/>
    </source>
</evidence>
<evidence type="ECO:0000256" key="6">
    <source>
        <dbReference type="ARBA" id="ARBA00023170"/>
    </source>
</evidence>
<evidence type="ECO:0000256" key="5">
    <source>
        <dbReference type="ARBA" id="ARBA00023136"/>
    </source>
</evidence>
<evidence type="ECO:0000256" key="1">
    <source>
        <dbReference type="ARBA" id="ARBA00004651"/>
    </source>
</evidence>